<dbReference type="EMBL" id="GFAC01003233">
    <property type="protein sequence ID" value="JAT95955.1"/>
    <property type="molecule type" value="mRNA"/>
</dbReference>
<feature type="non-terminal residue" evidence="1">
    <location>
        <position position="1"/>
    </location>
</feature>
<dbReference type="PANTHER" id="PTHR47501:SF5">
    <property type="entry name" value="HAT C-TERMINAL DIMERISATION DOMAIN-CONTAINING PROTEIN"/>
    <property type="match status" value="1"/>
</dbReference>
<protein>
    <recommendedName>
        <fullName evidence="2">HAT C-terminal dimerisation domain-containing protein</fullName>
    </recommendedName>
</protein>
<dbReference type="AlphaFoldDB" id="A0A1E1X9L6"/>
<evidence type="ECO:0000313" key="1">
    <source>
        <dbReference type="EMBL" id="JAT95955.1"/>
    </source>
</evidence>
<accession>A0A1E1X9L6</accession>
<reference evidence="1" key="1">
    <citation type="journal article" date="2017" name="Front. Cell. Infect. Microbiol.">
        <title>The Distinct Transcriptional Response of the Midgut of Amblyomma sculptum and Amblyomma aureolatum Ticks to Rickettsia rickettsii Correlates to Their Differences in Susceptibility to Infection.</title>
        <authorList>
            <person name="Martins L.A."/>
            <person name="Galletti M.F.B.M."/>
            <person name="Ribeiro J.M."/>
            <person name="Fujita A."/>
            <person name="Costa F.B."/>
            <person name="Labruna M.B."/>
            <person name="Daffre S."/>
            <person name="Fogaca A.C."/>
        </authorList>
    </citation>
    <scope>NUCLEOTIDE SEQUENCE</scope>
</reference>
<organism evidence="1">
    <name type="scientific">Amblyomma aureolatum</name>
    <dbReference type="NCBI Taxonomy" id="187763"/>
    <lineage>
        <taxon>Eukaryota</taxon>
        <taxon>Metazoa</taxon>
        <taxon>Ecdysozoa</taxon>
        <taxon>Arthropoda</taxon>
        <taxon>Chelicerata</taxon>
        <taxon>Arachnida</taxon>
        <taxon>Acari</taxon>
        <taxon>Parasitiformes</taxon>
        <taxon>Ixodida</taxon>
        <taxon>Ixodoidea</taxon>
        <taxon>Ixodidae</taxon>
        <taxon>Amblyomminae</taxon>
        <taxon>Amblyomma</taxon>
    </lineage>
</organism>
<dbReference type="InterPro" id="IPR012337">
    <property type="entry name" value="RNaseH-like_sf"/>
</dbReference>
<dbReference type="SUPFAM" id="SSF53098">
    <property type="entry name" value="Ribonuclease H-like"/>
    <property type="match status" value="1"/>
</dbReference>
<proteinExistence type="evidence at transcript level"/>
<sequence length="333" mass="37295">VAVSDVKVALSTVSFERIHSSAMIKCSALWNCARRPKSSEIIVSALGHSLQTPCVTRWNSLYDSIKDLLRSKDKLRDLCNTLKLQVFQERDFAFLLEYCDVLQPIASALTRLQAEADCFFGELLPTLLQVESKLHEKAAADYVYCKPLLDAVRNGFTRRFDHLLKMKPSAKEATVAAVLHPYFKLRWLPAEMEDFRRHAQKLTEEAVVDYVSTAQAAHSSAREAVGSSAPGASNASADAFFSFEDTSGITSRSSQEALVKLEFLNYLQDPRVDVAMLHSYPLIRGAFVKYNTATCSSAPVERLFSFASLIARPHRGALSDRRFEQMLLLKTFK</sequence>
<name>A0A1E1X9L6_9ACAR</name>
<dbReference type="PANTHER" id="PTHR47501">
    <property type="entry name" value="TRANSPOSASE-RELATED"/>
    <property type="match status" value="1"/>
</dbReference>
<evidence type="ECO:0008006" key="2">
    <source>
        <dbReference type="Google" id="ProtNLM"/>
    </source>
</evidence>